<dbReference type="STRING" id="373668.SAMN05421786_107199"/>
<dbReference type="InterPro" id="IPR046551">
    <property type="entry name" value="DUF6705"/>
</dbReference>
<keyword evidence="3" id="KW-1185">Reference proteome</keyword>
<protein>
    <recommendedName>
        <fullName evidence="1">DUF6705 domain-containing protein</fullName>
    </recommendedName>
</protein>
<dbReference type="OrthoDB" id="1452870at2"/>
<name>A0A1N7Q461_9FLAO</name>
<organism evidence="2 3">
    <name type="scientific">Chryseobacterium ureilyticum</name>
    <dbReference type="NCBI Taxonomy" id="373668"/>
    <lineage>
        <taxon>Bacteria</taxon>
        <taxon>Pseudomonadati</taxon>
        <taxon>Bacteroidota</taxon>
        <taxon>Flavobacteriia</taxon>
        <taxon>Flavobacteriales</taxon>
        <taxon>Weeksellaceae</taxon>
        <taxon>Chryseobacterium group</taxon>
        <taxon>Chryseobacterium</taxon>
    </lineage>
</organism>
<reference evidence="3" key="1">
    <citation type="submission" date="2017-01" db="EMBL/GenBank/DDBJ databases">
        <authorList>
            <person name="Varghese N."/>
            <person name="Submissions S."/>
        </authorList>
    </citation>
    <scope>NUCLEOTIDE SEQUENCE [LARGE SCALE GENOMIC DNA]</scope>
    <source>
        <strain evidence="3">DSM 18017</strain>
    </source>
</reference>
<feature type="domain" description="DUF6705" evidence="1">
    <location>
        <begin position="1"/>
        <end position="101"/>
    </location>
</feature>
<proteinExistence type="predicted"/>
<dbReference type="EMBL" id="FTOL01000007">
    <property type="protein sequence ID" value="SIT17648.1"/>
    <property type="molecule type" value="Genomic_DNA"/>
</dbReference>
<evidence type="ECO:0000259" key="1">
    <source>
        <dbReference type="Pfam" id="PF20448"/>
    </source>
</evidence>
<dbReference type="Pfam" id="PF20448">
    <property type="entry name" value="DUF6705"/>
    <property type="match status" value="1"/>
</dbReference>
<evidence type="ECO:0000313" key="2">
    <source>
        <dbReference type="EMBL" id="SIT17648.1"/>
    </source>
</evidence>
<gene>
    <name evidence="2" type="ORF">SAMN05421786_107199</name>
</gene>
<sequence>MKKILLLIIIIITTFCKAQQEYPLRTDYTETPNYSYLKDTNNELSSFVGTYEATYQDKKITLFINKLIHKFFDNSQYKHYKDVLSIRYIIKSSSGHIVQDTQGMNLPEQQLRHTIYSMWVEDNGNKLLLYYGGTNCGVGWGSIILKKLNDTQMSWEYRPNDIILDDSRCPVGTDIKIYLPETKDLVFTKQ</sequence>
<dbReference type="RefSeq" id="WP_076553294.1">
    <property type="nucleotide sequence ID" value="NZ_FTOL01000007.1"/>
</dbReference>
<evidence type="ECO:0000313" key="3">
    <source>
        <dbReference type="Proteomes" id="UP000186744"/>
    </source>
</evidence>
<accession>A0A1N7Q461</accession>
<dbReference type="AlphaFoldDB" id="A0A1N7Q461"/>
<dbReference type="Proteomes" id="UP000186744">
    <property type="component" value="Unassembled WGS sequence"/>
</dbReference>